<evidence type="ECO:0000313" key="1">
    <source>
        <dbReference type="EMBL" id="CCO56404.1"/>
    </source>
</evidence>
<keyword evidence="2" id="KW-1185">Reference proteome</keyword>
<protein>
    <recommendedName>
        <fullName evidence="3">Dehydrogenase</fullName>
    </recommendedName>
</protein>
<dbReference type="RefSeq" id="WP_022549592.1">
    <property type="nucleotide sequence ID" value="NC_022528.1"/>
</dbReference>
<dbReference type="EMBL" id="FO203526">
    <property type="protein sequence ID" value="CCO56404.1"/>
    <property type="molecule type" value="Genomic_DNA"/>
</dbReference>
<dbReference type="AlphaFoldDB" id="U4K191"/>
<name>U4K191_9VIBR</name>
<dbReference type="PANTHER" id="PTHR38774">
    <property type="entry name" value="CYTOPLASMIC PROTEIN-RELATED"/>
    <property type="match status" value="1"/>
</dbReference>
<dbReference type="Proteomes" id="UP000016895">
    <property type="component" value="Chromosome 1"/>
</dbReference>
<dbReference type="InterPro" id="IPR009659">
    <property type="entry name" value="DUF1249"/>
</dbReference>
<dbReference type="Pfam" id="PF06853">
    <property type="entry name" value="DUF1249"/>
    <property type="match status" value="1"/>
</dbReference>
<dbReference type="NCBIfam" id="NF008267">
    <property type="entry name" value="PRK11039.1"/>
    <property type="match status" value="1"/>
</dbReference>
<dbReference type="PANTHER" id="PTHR38774:SF1">
    <property type="entry name" value="CYTOPLASMIC PROTEIN"/>
    <property type="match status" value="1"/>
</dbReference>
<accession>U4K191</accession>
<dbReference type="eggNOG" id="COG3151">
    <property type="taxonomic scope" value="Bacteria"/>
</dbReference>
<evidence type="ECO:0008006" key="3">
    <source>
        <dbReference type="Google" id="ProtNLM"/>
    </source>
</evidence>
<dbReference type="OrthoDB" id="9793663at2"/>
<reference evidence="1 2" key="1">
    <citation type="journal article" date="2013" name="ISME J.">
        <title>Comparative genomics of pathogenic lineages of Vibrio nigripulchritudo identifies virulence-associated traits.</title>
        <authorList>
            <person name="Goudenege D."/>
            <person name="Labreuche Y."/>
            <person name="Krin E."/>
            <person name="Ansquer D."/>
            <person name="Mangenot S."/>
            <person name="Calteau A."/>
            <person name="Medigue C."/>
            <person name="Mazel D."/>
            <person name="Polz M.F."/>
            <person name="Le Roux F."/>
        </authorList>
    </citation>
    <scope>NUCLEOTIDE SEQUENCE [LARGE SCALE GENOMIC DNA]</scope>
    <source>
        <strain evidence="2">SnF1</strain>
    </source>
</reference>
<dbReference type="STRING" id="28173.VIBNI_A0198"/>
<dbReference type="PATRIC" id="fig|1260221.3.peg.183"/>
<evidence type="ECO:0000313" key="2">
    <source>
        <dbReference type="Proteomes" id="UP000016895"/>
    </source>
</evidence>
<proteinExistence type="predicted"/>
<organism evidence="1 2">
    <name type="scientific">Vibrio nigripulchritudo</name>
    <dbReference type="NCBI Taxonomy" id="28173"/>
    <lineage>
        <taxon>Bacteria</taxon>
        <taxon>Pseudomonadati</taxon>
        <taxon>Pseudomonadota</taxon>
        <taxon>Gammaproteobacteria</taxon>
        <taxon>Vibrionales</taxon>
        <taxon>Vibrionaceae</taxon>
        <taxon>Vibrio</taxon>
    </lineage>
</organism>
<dbReference type="KEGG" id="vni:VIBNI_A0198"/>
<gene>
    <name evidence="1" type="ORF">VIBNI_A0198</name>
</gene>
<sequence length="141" mass="16251">MLNKPYHVDLAALMRVYETNYAKLNALLPGQPSVGDVRSYQVASLAYQLEVSEVTKYTTLIDVCQCDEQPVFPLPRMTVRLYHDARVAEVCASEQISRVFARYDYPNTKMAQKDEKFQLNQFLGEWLTFCLKNGISRTPIY</sequence>